<name>A0AAQ3M9U7_9PEZI</name>
<evidence type="ECO:0000256" key="7">
    <source>
        <dbReference type="SAM" id="MobiDB-lite"/>
    </source>
</evidence>
<dbReference type="AlphaFoldDB" id="A0AAQ3M9U7"/>
<dbReference type="Gene3D" id="3.30.160.60">
    <property type="entry name" value="Classic Zinc Finger"/>
    <property type="match status" value="3"/>
</dbReference>
<dbReference type="GO" id="GO:0000981">
    <property type="term" value="F:DNA-binding transcription factor activity, RNA polymerase II-specific"/>
    <property type="evidence" value="ECO:0007669"/>
    <property type="project" value="TreeGrafter"/>
</dbReference>
<dbReference type="PANTHER" id="PTHR14003:SF19">
    <property type="entry name" value="YY2 TRANSCRIPTION FACTOR"/>
    <property type="match status" value="1"/>
</dbReference>
<evidence type="ECO:0000256" key="1">
    <source>
        <dbReference type="ARBA" id="ARBA00022723"/>
    </source>
</evidence>
<dbReference type="Pfam" id="PF00096">
    <property type="entry name" value="zf-C2H2"/>
    <property type="match status" value="2"/>
</dbReference>
<accession>A0AAQ3M9U7</accession>
<dbReference type="Proteomes" id="UP001303373">
    <property type="component" value="Chromosome 13"/>
</dbReference>
<evidence type="ECO:0000256" key="2">
    <source>
        <dbReference type="ARBA" id="ARBA00022737"/>
    </source>
</evidence>
<reference evidence="9 10" key="1">
    <citation type="submission" date="2023-11" db="EMBL/GenBank/DDBJ databases">
        <title>An acidophilic fungus is an integral part of prey digestion in a carnivorous sundew plant.</title>
        <authorList>
            <person name="Tsai I.J."/>
        </authorList>
    </citation>
    <scope>NUCLEOTIDE SEQUENCE [LARGE SCALE GENOMIC DNA]</scope>
    <source>
        <strain evidence="9">169a</strain>
    </source>
</reference>
<feature type="compositionally biased region" description="Polar residues" evidence="7">
    <location>
        <begin position="133"/>
        <end position="148"/>
    </location>
</feature>
<dbReference type="PANTHER" id="PTHR14003">
    <property type="entry name" value="TRANSCRIPTIONAL REPRESSOR PROTEIN YY"/>
    <property type="match status" value="1"/>
</dbReference>
<feature type="region of interest" description="Disordered" evidence="7">
    <location>
        <begin position="133"/>
        <end position="152"/>
    </location>
</feature>
<evidence type="ECO:0000313" key="10">
    <source>
        <dbReference type="Proteomes" id="UP001303373"/>
    </source>
</evidence>
<dbReference type="PROSITE" id="PS50157">
    <property type="entry name" value="ZINC_FINGER_C2H2_2"/>
    <property type="match status" value="3"/>
</dbReference>
<feature type="domain" description="C2H2-type" evidence="8">
    <location>
        <begin position="320"/>
        <end position="339"/>
    </location>
</feature>
<feature type="compositionally biased region" description="Polar residues" evidence="7">
    <location>
        <begin position="358"/>
        <end position="374"/>
    </location>
</feature>
<keyword evidence="2" id="KW-0677">Repeat</keyword>
<feature type="region of interest" description="Disordered" evidence="7">
    <location>
        <begin position="338"/>
        <end position="374"/>
    </location>
</feature>
<dbReference type="SUPFAM" id="SSF57667">
    <property type="entry name" value="beta-beta-alpha zinc fingers"/>
    <property type="match status" value="2"/>
</dbReference>
<keyword evidence="10" id="KW-1185">Reference proteome</keyword>
<feature type="compositionally biased region" description="Low complexity" evidence="7">
    <location>
        <begin position="1"/>
        <end position="28"/>
    </location>
</feature>
<feature type="domain" description="C2H2-type" evidence="8">
    <location>
        <begin position="289"/>
        <end position="319"/>
    </location>
</feature>
<keyword evidence="1" id="KW-0479">Metal-binding</keyword>
<dbReference type="EMBL" id="CP138592">
    <property type="protein sequence ID" value="WPH04617.1"/>
    <property type="molecule type" value="Genomic_DNA"/>
</dbReference>
<protein>
    <recommendedName>
        <fullName evidence="5">C2H2 type master regulator of conidiophore development brlA</fullName>
    </recommendedName>
</protein>
<evidence type="ECO:0000256" key="6">
    <source>
        <dbReference type="PROSITE-ProRule" id="PRU00042"/>
    </source>
</evidence>
<evidence type="ECO:0000256" key="4">
    <source>
        <dbReference type="ARBA" id="ARBA00022833"/>
    </source>
</evidence>
<feature type="region of interest" description="Disordered" evidence="7">
    <location>
        <begin position="1"/>
        <end position="33"/>
    </location>
</feature>
<evidence type="ECO:0000256" key="5">
    <source>
        <dbReference type="ARBA" id="ARBA00044085"/>
    </source>
</evidence>
<keyword evidence="4" id="KW-0862">Zinc</keyword>
<dbReference type="InterPro" id="IPR013087">
    <property type="entry name" value="Znf_C2H2_type"/>
</dbReference>
<dbReference type="SMART" id="SM00355">
    <property type="entry name" value="ZnF_C2H2"/>
    <property type="match status" value="3"/>
</dbReference>
<gene>
    <name evidence="9" type="ORF">R9X50_00750900</name>
</gene>
<evidence type="ECO:0000259" key="8">
    <source>
        <dbReference type="PROSITE" id="PS50157"/>
    </source>
</evidence>
<dbReference type="GO" id="GO:0000785">
    <property type="term" value="C:chromatin"/>
    <property type="evidence" value="ECO:0007669"/>
    <property type="project" value="TreeGrafter"/>
</dbReference>
<feature type="domain" description="C2H2-type" evidence="8">
    <location>
        <begin position="259"/>
        <end position="286"/>
    </location>
</feature>
<sequence length="374" mass="41806">MNSKPSVASSTTSSSSRTALSPASSNSSYDEEWMAQTSAMSEMDSNCTLVWPNGAHGLAISAPTDTLYGHAVQPYTIPYSWPSQPLTAGPYPGQFRRASWIDDGCEPRSLPQVSAWSASQVAASTGLDYDTSPSLSTYSTNSRPSAISSPYMPATGSPVIKVEDPCEQHASKVAYYQNTAEHGHSMHVRPGDLVTEPMEVDNLVITSDYYPLYEAEQEMMSERNQRTRQPRSKQSVEDFVAEFLEGPKRGYTSIENACCQCEKCGKLFQRTFNLKAHMETHDPNRTQPHHCQFPKCEKRFVRRTDLARHEQSVHIRTKVFRCPLCDSQFARRDTLRRHMGDGCPRRAQVKRAADARKSSLSQQSSEHMTTTTTQ</sequence>
<dbReference type="GO" id="GO:0008270">
    <property type="term" value="F:zinc ion binding"/>
    <property type="evidence" value="ECO:0007669"/>
    <property type="project" value="UniProtKB-KW"/>
</dbReference>
<dbReference type="PROSITE" id="PS00028">
    <property type="entry name" value="ZINC_FINGER_C2H2_1"/>
    <property type="match status" value="2"/>
</dbReference>
<proteinExistence type="predicted"/>
<dbReference type="InterPro" id="IPR036236">
    <property type="entry name" value="Znf_C2H2_sf"/>
</dbReference>
<evidence type="ECO:0000256" key="3">
    <source>
        <dbReference type="ARBA" id="ARBA00022771"/>
    </source>
</evidence>
<dbReference type="GO" id="GO:0005667">
    <property type="term" value="C:transcription regulator complex"/>
    <property type="evidence" value="ECO:0007669"/>
    <property type="project" value="TreeGrafter"/>
</dbReference>
<organism evidence="9 10">
    <name type="scientific">Acrodontium crateriforme</name>
    <dbReference type="NCBI Taxonomy" id="150365"/>
    <lineage>
        <taxon>Eukaryota</taxon>
        <taxon>Fungi</taxon>
        <taxon>Dikarya</taxon>
        <taxon>Ascomycota</taxon>
        <taxon>Pezizomycotina</taxon>
        <taxon>Dothideomycetes</taxon>
        <taxon>Dothideomycetidae</taxon>
        <taxon>Mycosphaerellales</taxon>
        <taxon>Teratosphaeriaceae</taxon>
        <taxon>Acrodontium</taxon>
    </lineage>
</organism>
<evidence type="ECO:0000313" key="9">
    <source>
        <dbReference type="EMBL" id="WPH04617.1"/>
    </source>
</evidence>
<keyword evidence="3 6" id="KW-0863">Zinc-finger</keyword>
<dbReference type="GO" id="GO:0000978">
    <property type="term" value="F:RNA polymerase II cis-regulatory region sequence-specific DNA binding"/>
    <property type="evidence" value="ECO:0007669"/>
    <property type="project" value="TreeGrafter"/>
</dbReference>